<keyword evidence="9" id="KW-1185">Reference proteome</keyword>
<dbReference type="Pfam" id="PF03880">
    <property type="entry name" value="DbpA"/>
    <property type="match status" value="1"/>
</dbReference>
<dbReference type="InterPro" id="IPR014001">
    <property type="entry name" value="Helicase_ATP-bd"/>
</dbReference>
<evidence type="ECO:0000256" key="5">
    <source>
        <dbReference type="ARBA" id="ARBA00038437"/>
    </source>
</evidence>
<dbReference type="Gene3D" id="3.40.50.300">
    <property type="entry name" value="P-loop containing nucleotide triphosphate hydrolases"/>
    <property type="match status" value="2"/>
</dbReference>
<comment type="similarity">
    <text evidence="5">Belongs to the DEAD box helicase family.</text>
</comment>
<evidence type="ECO:0000256" key="1">
    <source>
        <dbReference type="ARBA" id="ARBA00022741"/>
    </source>
</evidence>
<dbReference type="InterPro" id="IPR027417">
    <property type="entry name" value="P-loop_NTPase"/>
</dbReference>
<evidence type="ECO:0000256" key="3">
    <source>
        <dbReference type="ARBA" id="ARBA00022806"/>
    </source>
</evidence>
<dbReference type="Gene3D" id="3.30.70.330">
    <property type="match status" value="1"/>
</dbReference>
<dbReference type="CDD" id="cd18787">
    <property type="entry name" value="SF2_C_DEAD"/>
    <property type="match status" value="1"/>
</dbReference>
<dbReference type="SMART" id="SM00487">
    <property type="entry name" value="DEXDc"/>
    <property type="match status" value="1"/>
</dbReference>
<dbReference type="InterPro" id="IPR050079">
    <property type="entry name" value="DEAD_box_RNA_helicase"/>
</dbReference>
<dbReference type="EMBL" id="JAMXLY010000011">
    <property type="protein sequence ID" value="MCO6025104.1"/>
    <property type="molecule type" value="Genomic_DNA"/>
</dbReference>
<keyword evidence="3 8" id="KW-0347">Helicase</keyword>
<evidence type="ECO:0000259" key="7">
    <source>
        <dbReference type="PROSITE" id="PS51194"/>
    </source>
</evidence>
<dbReference type="SUPFAM" id="SSF52540">
    <property type="entry name" value="P-loop containing nucleoside triphosphate hydrolases"/>
    <property type="match status" value="1"/>
</dbReference>
<dbReference type="PROSITE" id="PS51194">
    <property type="entry name" value="HELICASE_CTER"/>
    <property type="match status" value="1"/>
</dbReference>
<keyword evidence="2" id="KW-0378">Hydrolase</keyword>
<dbReference type="InterPro" id="IPR012677">
    <property type="entry name" value="Nucleotide-bd_a/b_plait_sf"/>
</dbReference>
<dbReference type="Pfam" id="PF00270">
    <property type="entry name" value="DEAD"/>
    <property type="match status" value="1"/>
</dbReference>
<protein>
    <submittedName>
        <fullName evidence="8">DEAD/DEAH box helicase</fullName>
    </submittedName>
</protein>
<evidence type="ECO:0000313" key="9">
    <source>
        <dbReference type="Proteomes" id="UP001204015"/>
    </source>
</evidence>
<dbReference type="InterPro" id="IPR001650">
    <property type="entry name" value="Helicase_C-like"/>
</dbReference>
<dbReference type="Proteomes" id="UP001204015">
    <property type="component" value="Unassembled WGS sequence"/>
</dbReference>
<dbReference type="PANTHER" id="PTHR47959">
    <property type="entry name" value="ATP-DEPENDENT RNA HELICASE RHLE-RELATED"/>
    <property type="match status" value="1"/>
</dbReference>
<dbReference type="CDD" id="cd00268">
    <property type="entry name" value="DEADc"/>
    <property type="match status" value="1"/>
</dbReference>
<comment type="caution">
    <text evidence="8">The sequence shown here is derived from an EMBL/GenBank/DDBJ whole genome shotgun (WGS) entry which is preliminary data.</text>
</comment>
<dbReference type="InterPro" id="IPR011545">
    <property type="entry name" value="DEAD/DEAH_box_helicase_dom"/>
</dbReference>
<organism evidence="8 9">
    <name type="scientific">Segatella cerevisiae</name>
    <dbReference type="NCBI Taxonomy" id="2053716"/>
    <lineage>
        <taxon>Bacteria</taxon>
        <taxon>Pseudomonadati</taxon>
        <taxon>Bacteroidota</taxon>
        <taxon>Bacteroidia</taxon>
        <taxon>Bacteroidales</taxon>
        <taxon>Prevotellaceae</taxon>
        <taxon>Segatella</taxon>
    </lineage>
</organism>
<accession>A0ABT1BVK0</accession>
<sequence length="445" mass="49705">MQDIELMIQKLGITLNAMQKEAEQAILHSESDVIVLSPTGSGKTLAYLLPLVQLLDSSSDDLQAIVVVPGRELALQSDAVLKSLASGIRSMACYGGRTAMEEHRKMKEIKPQIIFGTPGRLNDHLSKGNVLPSKVHCLVIDEFDKCLDMGFEDEMRTLSDQLPVTRRQIFLSATDAEQLPSFVTSTPEKGRPVRIDYRNSEEPISDRVKIYEVKSPDKDKLETLRLLLSALRNESSIVFVNFRESVERVNAYLQEKGFVTSAFHGGMEQKDREVALYKFANGSANILVSTNLASRGLDISNIDNIIHYHLPETEEDFVHRVGRTARWKSTGNSFFILGPEERIPDYVDEKVNDYPLDPHAPQVKPALPKMATVYIGKGKKDKVSRGDIVGFLCKKGGLKGDEIGKIDVLDRYAYAAVPRSKLRQMLQLIKGEKIKGLHTIIEEAI</sequence>
<dbReference type="GO" id="GO:0004386">
    <property type="term" value="F:helicase activity"/>
    <property type="evidence" value="ECO:0007669"/>
    <property type="project" value="UniProtKB-KW"/>
</dbReference>
<proteinExistence type="inferred from homology"/>
<dbReference type="PROSITE" id="PS51192">
    <property type="entry name" value="HELICASE_ATP_BIND_1"/>
    <property type="match status" value="1"/>
</dbReference>
<name>A0ABT1BVK0_9BACT</name>
<keyword evidence="4" id="KW-0067">ATP-binding</keyword>
<gene>
    <name evidence="8" type="ORF">NG821_04495</name>
</gene>
<feature type="domain" description="Helicase C-terminal" evidence="7">
    <location>
        <begin position="223"/>
        <end position="371"/>
    </location>
</feature>
<reference evidence="8 9" key="1">
    <citation type="submission" date="2022-06" db="EMBL/GenBank/DDBJ databases">
        <title>A taxonomic note on the genus Prevotella: Description of four novel genera and emended description of the genera Hallella and Xylanibacter.</title>
        <authorList>
            <person name="Hitch T.C.A."/>
        </authorList>
    </citation>
    <scope>NUCLEOTIDE SEQUENCE [LARGE SCALE GENOMIC DNA]</scope>
    <source>
        <strain evidence="8 9">DSM 100619</strain>
    </source>
</reference>
<feature type="domain" description="Helicase ATP-binding" evidence="6">
    <location>
        <begin position="24"/>
        <end position="193"/>
    </location>
</feature>
<dbReference type="PANTHER" id="PTHR47959:SF1">
    <property type="entry name" value="ATP-DEPENDENT RNA HELICASE DBPA"/>
    <property type="match status" value="1"/>
</dbReference>
<evidence type="ECO:0000256" key="2">
    <source>
        <dbReference type="ARBA" id="ARBA00022801"/>
    </source>
</evidence>
<dbReference type="SMART" id="SM00490">
    <property type="entry name" value="HELICc"/>
    <property type="match status" value="1"/>
</dbReference>
<keyword evidence="1" id="KW-0547">Nucleotide-binding</keyword>
<evidence type="ECO:0000259" key="6">
    <source>
        <dbReference type="PROSITE" id="PS51192"/>
    </source>
</evidence>
<dbReference type="InterPro" id="IPR005580">
    <property type="entry name" value="DbpA/CsdA_RNA-bd_dom"/>
</dbReference>
<dbReference type="RefSeq" id="WP_252760467.1">
    <property type="nucleotide sequence ID" value="NZ_JAMXLY010000011.1"/>
</dbReference>
<dbReference type="InterPro" id="IPR044742">
    <property type="entry name" value="DEAD/DEAH_RhlB"/>
</dbReference>
<evidence type="ECO:0000313" key="8">
    <source>
        <dbReference type="EMBL" id="MCO6025104.1"/>
    </source>
</evidence>
<evidence type="ECO:0000256" key="4">
    <source>
        <dbReference type="ARBA" id="ARBA00022840"/>
    </source>
</evidence>
<dbReference type="Pfam" id="PF00271">
    <property type="entry name" value="Helicase_C"/>
    <property type="match status" value="1"/>
</dbReference>